<evidence type="ECO:0000313" key="3">
    <source>
        <dbReference type="EMBL" id="QHI35845.1"/>
    </source>
</evidence>
<accession>A0A7L4ZGT4</accession>
<dbReference type="EMBL" id="CP019288">
    <property type="protein sequence ID" value="QHI35845.1"/>
    <property type="molecule type" value="Genomic_DNA"/>
</dbReference>
<evidence type="ECO:0000259" key="1">
    <source>
        <dbReference type="Pfam" id="PF05117"/>
    </source>
</evidence>
<feature type="domain" description="DUF695" evidence="1">
    <location>
        <begin position="42"/>
        <end position="174"/>
    </location>
</feature>
<protein>
    <submittedName>
        <fullName evidence="3">Regulator of ribonuclease activity B</fullName>
    </submittedName>
</protein>
<gene>
    <name evidence="3" type="primary">rraB</name>
    <name evidence="3" type="ORF">IMCC3317_11930</name>
</gene>
<dbReference type="Pfam" id="PF05117">
    <property type="entry name" value="DUF695"/>
    <property type="match status" value="1"/>
</dbReference>
<dbReference type="InterPro" id="IPR009671">
    <property type="entry name" value="RraB_dom"/>
</dbReference>
<evidence type="ECO:0000313" key="4">
    <source>
        <dbReference type="Proteomes" id="UP000464657"/>
    </source>
</evidence>
<name>A0A7L4ZGT4_9FLAO</name>
<dbReference type="Gene3D" id="3.30.70.970">
    <property type="entry name" value="RraB-like"/>
    <property type="match status" value="1"/>
</dbReference>
<reference evidence="3 4" key="1">
    <citation type="journal article" date="2013" name="Int. J. Syst. Evol. Microbiol.">
        <title>Kordia antarctica sp. nov., isolated from Antarctic seawater.</title>
        <authorList>
            <person name="Baek K."/>
            <person name="Choi A."/>
            <person name="Kang I."/>
            <person name="Lee K."/>
            <person name="Cho J.C."/>
        </authorList>
    </citation>
    <scope>NUCLEOTIDE SEQUENCE [LARGE SCALE GENOMIC DNA]</scope>
    <source>
        <strain evidence="3 4">IMCC3317</strain>
    </source>
</reference>
<keyword evidence="4" id="KW-1185">Reference proteome</keyword>
<dbReference type="AlphaFoldDB" id="A0A7L4ZGT4"/>
<dbReference type="Proteomes" id="UP000464657">
    <property type="component" value="Chromosome"/>
</dbReference>
<organism evidence="3 4">
    <name type="scientific">Kordia antarctica</name>
    <dbReference type="NCBI Taxonomy" id="1218801"/>
    <lineage>
        <taxon>Bacteria</taxon>
        <taxon>Pseudomonadati</taxon>
        <taxon>Bacteroidota</taxon>
        <taxon>Flavobacteriia</taxon>
        <taxon>Flavobacteriales</taxon>
        <taxon>Flavobacteriaceae</taxon>
        <taxon>Kordia</taxon>
    </lineage>
</organism>
<dbReference type="Pfam" id="PF06877">
    <property type="entry name" value="RraB"/>
    <property type="match status" value="1"/>
</dbReference>
<proteinExistence type="predicted"/>
<dbReference type="InterPro" id="IPR016097">
    <property type="entry name" value="DUF695"/>
</dbReference>
<dbReference type="SUPFAM" id="SSF89946">
    <property type="entry name" value="Hypothetical protein VC0424"/>
    <property type="match status" value="1"/>
</dbReference>
<sequence>MQFLVFSTLRASFDTYYMKLPIQLFFLLFSFLFLHAQDSPIWNTYQAKQEKGVSSTNLRMDLIEQAPINGFDFLFYVKIKYKVTEESDFPIGNKLKKLYKIKDAIHDKMKSVSESHYVGSFMFDGSRFEYYYVKDASDIERHIDKLFKNKFRGEKYDVYIKSDPSWDLYTNFLYPNDEIKNFMSNRDTVIQLKNAGDDVVTPRKIEHYATFASINDMNLFVVEIEKLAYTVESKKKTENEKFPHEIKFYRNNSTTLENVTKFTTELIKLAKDQYGSYEGWETYVVKKKG</sequence>
<dbReference type="InterPro" id="IPR036701">
    <property type="entry name" value="RraB-like_sf"/>
</dbReference>
<dbReference type="KEGG" id="kan:IMCC3317_11930"/>
<evidence type="ECO:0000259" key="2">
    <source>
        <dbReference type="Pfam" id="PF06877"/>
    </source>
</evidence>
<feature type="domain" description="Regulator of ribonuclease activity B" evidence="2">
    <location>
        <begin position="185"/>
        <end position="282"/>
    </location>
</feature>